<sequence>MQGVRVLARALASAGRQQPVSFQTKLHARESGILEIIEGFPWCAQQWRKGLLGRDVGGTGVRSFASSPLSRKIVESQLPGAICRYRLLKTAFWKQAQSASRSCRMSTMSVEAGSIKEMAPLVKGGISNQKTVGTWLFGCTGWVFSMVVLGGMTRLTRSGLSMTDWKFVGSLPPLTEEQWQMEFLKYQSSPEYKRVNKGMSLNEFKFIFWMEYAHRMWGRALGIVFAGPFAYFVLRGYISQRLGLRLCTLMTMGAAQGFVGWWMVQSGLEEPETEYIQPRVSPYRLAAHLTSAFAIYSGLFWTALSVVTPHSTASGEAARAAMRVRRLAVPVAALVGITAVSGAFVAGNDAGHAYNTFPKMGDTWIPEGLMDMKPFFRNFFENTATVQLDHRILATSTLFSIVGMWAVTRKLPVDPRVRTLLNATFGMAALQVTLGISTLLMYVPVSLGTAHQAGALTLFSIVLSLVHGVRRPLPGFISASQISGQVMSLHRLVK</sequence>
<dbReference type="EnsemblPlants" id="Pp3c7_5710V3.1">
    <property type="protein sequence ID" value="Pp3c7_5710V3.1"/>
    <property type="gene ID" value="Pp3c7_5710"/>
</dbReference>
<dbReference type="OrthoDB" id="1726137at2759"/>
<dbReference type="Pfam" id="PF02628">
    <property type="entry name" value="COX15-CtaA"/>
    <property type="match status" value="1"/>
</dbReference>
<dbReference type="EMBL" id="ABEU02000007">
    <property type="protein sequence ID" value="PNR50802.1"/>
    <property type="molecule type" value="Genomic_DNA"/>
</dbReference>
<dbReference type="Proteomes" id="UP000006727">
    <property type="component" value="Chromosome 7"/>
</dbReference>
<dbReference type="PANTHER" id="PTHR23289">
    <property type="entry name" value="CYTOCHROME C OXIDASE ASSEMBLY PROTEIN COX15"/>
    <property type="match status" value="1"/>
</dbReference>
<evidence type="ECO:0000256" key="8">
    <source>
        <dbReference type="ARBA" id="ARBA00023133"/>
    </source>
</evidence>
<evidence type="ECO:0000256" key="3">
    <source>
        <dbReference type="ARBA" id="ARBA00022692"/>
    </source>
</evidence>
<evidence type="ECO:0000256" key="2">
    <source>
        <dbReference type="ARBA" id="ARBA00004141"/>
    </source>
</evidence>
<dbReference type="EnsemblPlants" id="Pp3c7_5710V3.2">
    <property type="protein sequence ID" value="Pp3c7_5710V3.2"/>
    <property type="gene ID" value="Pp3c7_5710"/>
</dbReference>
<dbReference type="InterPro" id="IPR023754">
    <property type="entry name" value="HemeA_Synthase_type2"/>
</dbReference>
<dbReference type="OMA" id="AFVCYSW"/>
<evidence type="ECO:0000256" key="12">
    <source>
        <dbReference type="SAM" id="Phobius"/>
    </source>
</evidence>
<evidence type="ECO:0000313" key="15">
    <source>
        <dbReference type="Proteomes" id="UP000006727"/>
    </source>
</evidence>
<evidence type="ECO:0000256" key="4">
    <source>
        <dbReference type="ARBA" id="ARBA00022723"/>
    </source>
</evidence>
<evidence type="ECO:0000313" key="14">
    <source>
        <dbReference type="EnsemblPlants" id="Pp3c7_5710V3.1"/>
    </source>
</evidence>
<keyword evidence="7" id="KW-0408">Iron</keyword>
<evidence type="ECO:0000256" key="7">
    <source>
        <dbReference type="ARBA" id="ARBA00023004"/>
    </source>
</evidence>
<feature type="transmembrane region" description="Helical" evidence="12">
    <location>
        <begin position="327"/>
        <end position="347"/>
    </location>
</feature>
<feature type="transmembrane region" description="Helical" evidence="12">
    <location>
        <begin position="246"/>
        <end position="265"/>
    </location>
</feature>
<evidence type="ECO:0000256" key="11">
    <source>
        <dbReference type="ARBA" id="ARBA00048044"/>
    </source>
</evidence>
<feature type="transmembrane region" description="Helical" evidence="12">
    <location>
        <begin position="132"/>
        <end position="152"/>
    </location>
</feature>
<dbReference type="Gramene" id="Pp3c7_5710V3.1">
    <property type="protein sequence ID" value="Pp3c7_5710V3.1"/>
    <property type="gene ID" value="Pp3c7_5710"/>
</dbReference>
<dbReference type="InterPro" id="IPR003780">
    <property type="entry name" value="COX15/CtaA_fam"/>
</dbReference>
<comment type="cofactor">
    <cofactor evidence="1">
        <name>heme b</name>
        <dbReference type="ChEBI" id="CHEBI:60344"/>
    </cofactor>
</comment>
<reference evidence="13 15" key="1">
    <citation type="journal article" date="2008" name="Science">
        <title>The Physcomitrella genome reveals evolutionary insights into the conquest of land by plants.</title>
        <authorList>
            <person name="Rensing S."/>
            <person name="Lang D."/>
            <person name="Zimmer A."/>
            <person name="Terry A."/>
            <person name="Salamov A."/>
            <person name="Shapiro H."/>
            <person name="Nishiyama T."/>
            <person name="Perroud P.-F."/>
            <person name="Lindquist E."/>
            <person name="Kamisugi Y."/>
            <person name="Tanahashi T."/>
            <person name="Sakakibara K."/>
            <person name="Fujita T."/>
            <person name="Oishi K."/>
            <person name="Shin-I T."/>
            <person name="Kuroki Y."/>
            <person name="Toyoda A."/>
            <person name="Suzuki Y."/>
            <person name="Hashimoto A."/>
            <person name="Yamaguchi K."/>
            <person name="Sugano A."/>
            <person name="Kohara Y."/>
            <person name="Fujiyama A."/>
            <person name="Anterola A."/>
            <person name="Aoki S."/>
            <person name="Ashton N."/>
            <person name="Barbazuk W.B."/>
            <person name="Barker E."/>
            <person name="Bennetzen J."/>
            <person name="Bezanilla M."/>
            <person name="Blankenship R."/>
            <person name="Cho S.H."/>
            <person name="Dutcher S."/>
            <person name="Estelle M."/>
            <person name="Fawcett J.A."/>
            <person name="Gundlach H."/>
            <person name="Hanada K."/>
            <person name="Heyl A."/>
            <person name="Hicks K.A."/>
            <person name="Hugh J."/>
            <person name="Lohr M."/>
            <person name="Mayer K."/>
            <person name="Melkozernov A."/>
            <person name="Murata T."/>
            <person name="Nelson D."/>
            <person name="Pils B."/>
            <person name="Prigge M."/>
            <person name="Reiss B."/>
            <person name="Renner T."/>
            <person name="Rombauts S."/>
            <person name="Rushton P."/>
            <person name="Sanderfoot A."/>
            <person name="Schween G."/>
            <person name="Shiu S.-H."/>
            <person name="Stueber K."/>
            <person name="Theodoulou F.L."/>
            <person name="Tu H."/>
            <person name="Van de Peer Y."/>
            <person name="Verrier P.J."/>
            <person name="Waters E."/>
            <person name="Wood A."/>
            <person name="Yang L."/>
            <person name="Cove D."/>
            <person name="Cuming A."/>
            <person name="Hasebe M."/>
            <person name="Lucas S."/>
            <person name="Mishler D.B."/>
            <person name="Reski R."/>
            <person name="Grigoriev I."/>
            <person name="Quatrano R.S."/>
            <person name="Boore J.L."/>
        </authorList>
    </citation>
    <scope>NUCLEOTIDE SEQUENCE [LARGE SCALE GENOMIC DNA]</scope>
    <source>
        <strain evidence="14 15">cv. Gransden 2004</strain>
    </source>
</reference>
<name>A0A2K1KAJ5_PHYPA</name>
<accession>A0A2K1KAJ5</accession>
<comment type="subcellular location">
    <subcellularLocation>
        <location evidence="2">Membrane</location>
        <topology evidence="2">Multi-pass membrane protein</topology>
    </subcellularLocation>
</comment>
<gene>
    <name evidence="14" type="primary">LOC112285177</name>
    <name evidence="13" type="ORF">PHYPA_009988</name>
</gene>
<keyword evidence="3 12" id="KW-0812">Transmembrane</keyword>
<dbReference type="GO" id="GO:0120547">
    <property type="term" value="F:heme A synthase activity"/>
    <property type="evidence" value="ECO:0007669"/>
    <property type="project" value="UniProtKB-EC"/>
</dbReference>
<keyword evidence="5 12" id="KW-1133">Transmembrane helix</keyword>
<dbReference type="GO" id="GO:0006784">
    <property type="term" value="P:heme A biosynthetic process"/>
    <property type="evidence" value="ECO:0000318"/>
    <property type="project" value="GO_Central"/>
</dbReference>
<dbReference type="PANTHER" id="PTHR23289:SF2">
    <property type="entry name" value="CYTOCHROME C OXIDASE ASSEMBLY PROTEIN COX15 HOMOLOG"/>
    <property type="match status" value="1"/>
</dbReference>
<dbReference type="HAMAP" id="MF_01665">
    <property type="entry name" value="HemeA_synth_type2"/>
    <property type="match status" value="1"/>
</dbReference>
<evidence type="ECO:0000256" key="9">
    <source>
        <dbReference type="ARBA" id="ARBA00023136"/>
    </source>
</evidence>
<comment type="catalytic activity">
    <reaction evidence="11">
        <text>Fe(II)-heme o + 2 A + H2O = Fe(II)-heme a + 2 AH2</text>
        <dbReference type="Rhea" id="RHEA:63388"/>
        <dbReference type="ChEBI" id="CHEBI:13193"/>
        <dbReference type="ChEBI" id="CHEBI:15377"/>
        <dbReference type="ChEBI" id="CHEBI:17499"/>
        <dbReference type="ChEBI" id="CHEBI:60530"/>
        <dbReference type="ChEBI" id="CHEBI:61715"/>
        <dbReference type="EC" id="1.17.99.9"/>
    </reaction>
    <physiologicalReaction direction="left-to-right" evidence="11">
        <dbReference type="Rhea" id="RHEA:63389"/>
    </physiologicalReaction>
</comment>
<comment type="pathway">
    <text evidence="10">Porphyrin-containing compound metabolism; heme A biosynthesis; heme A from heme O: step 1/1.</text>
</comment>
<dbReference type="AlphaFoldDB" id="A0A2K1KAJ5"/>
<evidence type="ECO:0000256" key="10">
    <source>
        <dbReference type="ARBA" id="ARBA00044501"/>
    </source>
</evidence>
<organism evidence="13">
    <name type="scientific">Physcomitrium patens</name>
    <name type="common">Spreading-leaved earth moss</name>
    <name type="synonym">Physcomitrella patens</name>
    <dbReference type="NCBI Taxonomy" id="3218"/>
    <lineage>
        <taxon>Eukaryota</taxon>
        <taxon>Viridiplantae</taxon>
        <taxon>Streptophyta</taxon>
        <taxon>Embryophyta</taxon>
        <taxon>Bryophyta</taxon>
        <taxon>Bryophytina</taxon>
        <taxon>Bryopsida</taxon>
        <taxon>Funariidae</taxon>
        <taxon>Funariales</taxon>
        <taxon>Funariaceae</taxon>
        <taxon>Physcomitrium</taxon>
    </lineage>
</organism>
<dbReference type="GO" id="GO:0016653">
    <property type="term" value="F:oxidoreductase activity, acting on NAD(P)H, heme protein as acceptor"/>
    <property type="evidence" value="ECO:0000318"/>
    <property type="project" value="GO_Central"/>
</dbReference>
<evidence type="ECO:0008006" key="16">
    <source>
        <dbReference type="Google" id="ProtNLM"/>
    </source>
</evidence>
<dbReference type="GO" id="GO:0005743">
    <property type="term" value="C:mitochondrial inner membrane"/>
    <property type="evidence" value="ECO:0000318"/>
    <property type="project" value="GO_Central"/>
</dbReference>
<feature type="transmembrane region" description="Helical" evidence="12">
    <location>
        <begin position="216"/>
        <end position="234"/>
    </location>
</feature>
<keyword evidence="15" id="KW-1185">Reference proteome</keyword>
<feature type="transmembrane region" description="Helical" evidence="12">
    <location>
        <begin position="420"/>
        <end position="443"/>
    </location>
</feature>
<evidence type="ECO:0000256" key="1">
    <source>
        <dbReference type="ARBA" id="ARBA00001970"/>
    </source>
</evidence>
<evidence type="ECO:0000256" key="5">
    <source>
        <dbReference type="ARBA" id="ARBA00022989"/>
    </source>
</evidence>
<dbReference type="GeneID" id="112285177"/>
<dbReference type="Gramene" id="Pp3c7_5710V3.2">
    <property type="protein sequence ID" value="Pp3c7_5710V3.2"/>
    <property type="gene ID" value="Pp3c7_5710"/>
</dbReference>
<evidence type="ECO:0000313" key="13">
    <source>
        <dbReference type="EMBL" id="PNR50802.1"/>
    </source>
</evidence>
<keyword evidence="6" id="KW-0560">Oxidoreductase</keyword>
<reference evidence="14" key="3">
    <citation type="submission" date="2020-12" db="UniProtKB">
        <authorList>
            <consortium name="EnsemblPlants"/>
        </authorList>
    </citation>
    <scope>IDENTIFICATION</scope>
</reference>
<keyword evidence="4" id="KW-0479">Metal-binding</keyword>
<reference evidence="13 15" key="2">
    <citation type="journal article" date="2018" name="Plant J.">
        <title>The Physcomitrella patens chromosome-scale assembly reveals moss genome structure and evolution.</title>
        <authorList>
            <person name="Lang D."/>
            <person name="Ullrich K.K."/>
            <person name="Murat F."/>
            <person name="Fuchs J."/>
            <person name="Jenkins J."/>
            <person name="Haas F.B."/>
            <person name="Piednoel M."/>
            <person name="Gundlach H."/>
            <person name="Van Bel M."/>
            <person name="Meyberg R."/>
            <person name="Vives C."/>
            <person name="Morata J."/>
            <person name="Symeonidi A."/>
            <person name="Hiss M."/>
            <person name="Muchero W."/>
            <person name="Kamisugi Y."/>
            <person name="Saleh O."/>
            <person name="Blanc G."/>
            <person name="Decker E.L."/>
            <person name="van Gessel N."/>
            <person name="Grimwood J."/>
            <person name="Hayes R.D."/>
            <person name="Graham S.W."/>
            <person name="Gunter L.E."/>
            <person name="McDaniel S.F."/>
            <person name="Hoernstein S.N.W."/>
            <person name="Larsson A."/>
            <person name="Li F.W."/>
            <person name="Perroud P.F."/>
            <person name="Phillips J."/>
            <person name="Ranjan P."/>
            <person name="Rokshar D.S."/>
            <person name="Rothfels C.J."/>
            <person name="Schneider L."/>
            <person name="Shu S."/>
            <person name="Stevenson D.W."/>
            <person name="Thummler F."/>
            <person name="Tillich M."/>
            <person name="Villarreal Aguilar J.C."/>
            <person name="Widiez T."/>
            <person name="Wong G.K."/>
            <person name="Wymore A."/>
            <person name="Zhang Y."/>
            <person name="Zimmer A.D."/>
            <person name="Quatrano R.S."/>
            <person name="Mayer K.F.X."/>
            <person name="Goodstein D."/>
            <person name="Casacuberta J.M."/>
            <person name="Vandepoele K."/>
            <person name="Reski R."/>
            <person name="Cuming A.C."/>
            <person name="Tuskan G.A."/>
            <person name="Maumus F."/>
            <person name="Salse J."/>
            <person name="Schmutz J."/>
            <person name="Rensing S.A."/>
        </authorList>
    </citation>
    <scope>NUCLEOTIDE SEQUENCE [LARGE SCALE GENOMIC DNA]</scope>
    <source>
        <strain evidence="14 15">cv. Gransden 2004</strain>
    </source>
</reference>
<feature type="transmembrane region" description="Helical" evidence="12">
    <location>
        <begin position="285"/>
        <end position="307"/>
    </location>
</feature>
<dbReference type="RefSeq" id="XP_024381570.1">
    <property type="nucleotide sequence ID" value="XM_024525802.2"/>
</dbReference>
<keyword evidence="9 12" id="KW-0472">Membrane</keyword>
<dbReference type="STRING" id="3218.A0A2K1KAJ5"/>
<proteinExistence type="inferred from homology"/>
<feature type="transmembrane region" description="Helical" evidence="12">
    <location>
        <begin position="449"/>
        <end position="469"/>
    </location>
</feature>
<keyword evidence="8" id="KW-0350">Heme biosynthesis</keyword>
<dbReference type="PaxDb" id="3218-PP1S311_41V6.1"/>
<protein>
    <recommendedName>
        <fullName evidence="16">Cytochrome c oxidase assembly protein COX15</fullName>
    </recommendedName>
</protein>
<dbReference type="GO" id="GO:0046872">
    <property type="term" value="F:metal ion binding"/>
    <property type="evidence" value="ECO:0007669"/>
    <property type="project" value="UniProtKB-KW"/>
</dbReference>
<feature type="transmembrane region" description="Helical" evidence="12">
    <location>
        <begin position="390"/>
        <end position="408"/>
    </location>
</feature>
<evidence type="ECO:0000256" key="6">
    <source>
        <dbReference type="ARBA" id="ARBA00023002"/>
    </source>
</evidence>